<organism evidence="1 2">
    <name type="scientific">Kribbella jejuensis</name>
    <dbReference type="NCBI Taxonomy" id="236068"/>
    <lineage>
        <taxon>Bacteria</taxon>
        <taxon>Bacillati</taxon>
        <taxon>Actinomycetota</taxon>
        <taxon>Actinomycetes</taxon>
        <taxon>Propionibacteriales</taxon>
        <taxon>Kribbellaceae</taxon>
        <taxon>Kribbella</taxon>
    </lineage>
</organism>
<reference evidence="1 2" key="1">
    <citation type="submission" date="2019-06" db="EMBL/GenBank/DDBJ databases">
        <title>Sequencing the genomes of 1000 actinobacteria strains.</title>
        <authorList>
            <person name="Klenk H.-P."/>
        </authorList>
    </citation>
    <scope>NUCLEOTIDE SEQUENCE [LARGE SCALE GENOMIC DNA]</scope>
    <source>
        <strain evidence="1 2">DSM 17305</strain>
    </source>
</reference>
<evidence type="ECO:0000313" key="1">
    <source>
        <dbReference type="EMBL" id="TQJ11795.1"/>
    </source>
</evidence>
<dbReference type="AlphaFoldDB" id="A0A542E8X6"/>
<accession>A0A542E8X6</accession>
<dbReference type="EMBL" id="VFMM01000002">
    <property type="protein sequence ID" value="TQJ11795.1"/>
    <property type="molecule type" value="Genomic_DNA"/>
</dbReference>
<proteinExistence type="predicted"/>
<dbReference type="Proteomes" id="UP000316298">
    <property type="component" value="Unassembled WGS sequence"/>
</dbReference>
<protein>
    <submittedName>
        <fullName evidence="1">Uncharacterized protein</fullName>
    </submittedName>
</protein>
<comment type="caution">
    <text evidence="1">The sequence shown here is derived from an EMBL/GenBank/DDBJ whole genome shotgun (WGS) entry which is preliminary data.</text>
</comment>
<keyword evidence="2" id="KW-1185">Reference proteome</keyword>
<name>A0A542E8X6_9ACTN</name>
<gene>
    <name evidence="1" type="ORF">FB475_4718</name>
</gene>
<sequence>MWPSRLAVPVCRVRRLMESWLVAGLRLVAGRLVEWSVVAELRLVWLRLRLGVLLLAWRGAWLVVWRTTIGMRSGVLGARRPGMMGWRRLRSIRRLVVRTSQIGTSLSR</sequence>
<evidence type="ECO:0000313" key="2">
    <source>
        <dbReference type="Proteomes" id="UP000316298"/>
    </source>
</evidence>